<reference evidence="3" key="2">
    <citation type="submission" date="2023-06" db="EMBL/GenBank/DDBJ databases">
        <authorList>
            <consortium name="Lawrence Berkeley National Laboratory"/>
            <person name="Haridas S."/>
            <person name="Hensen N."/>
            <person name="Bonometti L."/>
            <person name="Westerberg I."/>
            <person name="Brannstrom I.O."/>
            <person name="Guillou S."/>
            <person name="Cros-Aarteil S."/>
            <person name="Calhoun S."/>
            <person name="Kuo A."/>
            <person name="Mondo S."/>
            <person name="Pangilinan J."/>
            <person name="Riley R."/>
            <person name="Labutti K."/>
            <person name="Andreopoulos B."/>
            <person name="Lipzen A."/>
            <person name="Chen C."/>
            <person name="Yanf M."/>
            <person name="Daum C."/>
            <person name="Ng V."/>
            <person name="Clum A."/>
            <person name="Steindorff A."/>
            <person name="Ohm R."/>
            <person name="Martin F."/>
            <person name="Silar P."/>
            <person name="Natvig D."/>
            <person name="Lalanne C."/>
            <person name="Gautier V."/>
            <person name="Ament-Velasquez S.L."/>
            <person name="Kruys A."/>
            <person name="Hutchinson M.I."/>
            <person name="Powell A.J."/>
            <person name="Barry K."/>
            <person name="Miller A.N."/>
            <person name="Grigoriev I.V."/>
            <person name="Debuchy R."/>
            <person name="Gladieux P."/>
            <person name="Thoren M.H."/>
            <person name="Johannesson H."/>
        </authorList>
    </citation>
    <scope>NUCLEOTIDE SEQUENCE</scope>
    <source>
        <strain evidence="3">CBS 314.62</strain>
    </source>
</reference>
<organism evidence="3 4">
    <name type="scientific">Podospora appendiculata</name>
    <dbReference type="NCBI Taxonomy" id="314037"/>
    <lineage>
        <taxon>Eukaryota</taxon>
        <taxon>Fungi</taxon>
        <taxon>Dikarya</taxon>
        <taxon>Ascomycota</taxon>
        <taxon>Pezizomycotina</taxon>
        <taxon>Sordariomycetes</taxon>
        <taxon>Sordariomycetidae</taxon>
        <taxon>Sordariales</taxon>
        <taxon>Podosporaceae</taxon>
        <taxon>Podospora</taxon>
    </lineage>
</organism>
<name>A0AAE1C6Y9_9PEZI</name>
<evidence type="ECO:0008006" key="5">
    <source>
        <dbReference type="Google" id="ProtNLM"/>
    </source>
</evidence>
<keyword evidence="2" id="KW-0732">Signal</keyword>
<feature type="region of interest" description="Disordered" evidence="1">
    <location>
        <begin position="105"/>
        <end position="135"/>
    </location>
</feature>
<protein>
    <recommendedName>
        <fullName evidence="5">Secreted protein</fullName>
    </recommendedName>
</protein>
<evidence type="ECO:0000313" key="3">
    <source>
        <dbReference type="EMBL" id="KAK3680884.1"/>
    </source>
</evidence>
<gene>
    <name evidence="3" type="ORF">B0T22DRAFT_445890</name>
</gene>
<evidence type="ECO:0000256" key="1">
    <source>
        <dbReference type="SAM" id="MobiDB-lite"/>
    </source>
</evidence>
<sequence length="135" mass="14193">MCRMIAFVGCCTTCAGIFTWPELSQELSCLEAKNVGVFGQCSRGVQTDQHPYDQECDACAAEAQADEGYGGMVDDQLLDWSGTGAGGGKLHAFVGGGTAAAGMQTTTKKKLAVEGRKAMADGDEDGRRSKKQRTS</sequence>
<feature type="signal peptide" evidence="2">
    <location>
        <begin position="1"/>
        <end position="16"/>
    </location>
</feature>
<feature type="chain" id="PRO_5042105101" description="Secreted protein" evidence="2">
    <location>
        <begin position="17"/>
        <end position="135"/>
    </location>
</feature>
<evidence type="ECO:0000256" key="2">
    <source>
        <dbReference type="SAM" id="SignalP"/>
    </source>
</evidence>
<reference evidence="3" key="1">
    <citation type="journal article" date="2023" name="Mol. Phylogenet. Evol.">
        <title>Genome-scale phylogeny and comparative genomics of the fungal order Sordariales.</title>
        <authorList>
            <person name="Hensen N."/>
            <person name="Bonometti L."/>
            <person name="Westerberg I."/>
            <person name="Brannstrom I.O."/>
            <person name="Guillou S."/>
            <person name="Cros-Aarteil S."/>
            <person name="Calhoun S."/>
            <person name="Haridas S."/>
            <person name="Kuo A."/>
            <person name="Mondo S."/>
            <person name="Pangilinan J."/>
            <person name="Riley R."/>
            <person name="LaButti K."/>
            <person name="Andreopoulos B."/>
            <person name="Lipzen A."/>
            <person name="Chen C."/>
            <person name="Yan M."/>
            <person name="Daum C."/>
            <person name="Ng V."/>
            <person name="Clum A."/>
            <person name="Steindorff A."/>
            <person name="Ohm R.A."/>
            <person name="Martin F."/>
            <person name="Silar P."/>
            <person name="Natvig D.O."/>
            <person name="Lalanne C."/>
            <person name="Gautier V."/>
            <person name="Ament-Velasquez S.L."/>
            <person name="Kruys A."/>
            <person name="Hutchinson M.I."/>
            <person name="Powell A.J."/>
            <person name="Barry K."/>
            <person name="Miller A.N."/>
            <person name="Grigoriev I.V."/>
            <person name="Debuchy R."/>
            <person name="Gladieux P."/>
            <person name="Hiltunen Thoren M."/>
            <person name="Johannesson H."/>
        </authorList>
    </citation>
    <scope>NUCLEOTIDE SEQUENCE</scope>
    <source>
        <strain evidence="3">CBS 314.62</strain>
    </source>
</reference>
<accession>A0AAE1C6Y9</accession>
<dbReference type="EMBL" id="JAULSO010000009">
    <property type="protein sequence ID" value="KAK3680884.1"/>
    <property type="molecule type" value="Genomic_DNA"/>
</dbReference>
<proteinExistence type="predicted"/>
<feature type="compositionally biased region" description="Basic and acidic residues" evidence="1">
    <location>
        <begin position="111"/>
        <end position="120"/>
    </location>
</feature>
<dbReference type="Proteomes" id="UP001270362">
    <property type="component" value="Unassembled WGS sequence"/>
</dbReference>
<dbReference type="AlphaFoldDB" id="A0AAE1C6Y9"/>
<evidence type="ECO:0000313" key="4">
    <source>
        <dbReference type="Proteomes" id="UP001270362"/>
    </source>
</evidence>
<comment type="caution">
    <text evidence="3">The sequence shown here is derived from an EMBL/GenBank/DDBJ whole genome shotgun (WGS) entry which is preliminary data.</text>
</comment>
<keyword evidence="4" id="KW-1185">Reference proteome</keyword>